<evidence type="ECO:0000313" key="3">
    <source>
        <dbReference type="Proteomes" id="UP000321491"/>
    </source>
</evidence>
<feature type="transmembrane region" description="Helical" evidence="1">
    <location>
        <begin position="149"/>
        <end position="176"/>
    </location>
</feature>
<sequence length="282" mass="32265">MVFVNLKVSLAKGEYLKMIYRQLNKLDEKDFAVLRGPLESGRQSPKSIGRILILSVFLQTLLFFLTYVVAADHTKFPFKDILFYLHLVGTAILILFSILYSIPFLYKKKQKTQYLISILVSQNFGLFFVISSLFLIGSDRIFIINEGSLVKLTIIMLLLGFLLLIVTRIRFSILLSKGEYRLGSKKAQLRTRFEAKSLLPIAIIAGTGISLLLQYIFKNMISFDGHIMMIILLGPLLFYTMLFVLPEQLVILYCKTRFDSFNFDHDGNLNPFSSEETEVNGI</sequence>
<feature type="transmembrane region" description="Helical" evidence="1">
    <location>
        <begin position="114"/>
        <end position="137"/>
    </location>
</feature>
<accession>A0A511V3I6</accession>
<evidence type="ECO:0000313" key="2">
    <source>
        <dbReference type="EMBL" id="GEN32478.1"/>
    </source>
</evidence>
<comment type="caution">
    <text evidence="2">The sequence shown here is derived from an EMBL/GenBank/DDBJ whole genome shotgun (WGS) entry which is preliminary data.</text>
</comment>
<organism evidence="2 3">
    <name type="scientific">Cerasibacillus quisquiliarum</name>
    <dbReference type="NCBI Taxonomy" id="227865"/>
    <lineage>
        <taxon>Bacteria</taxon>
        <taxon>Bacillati</taxon>
        <taxon>Bacillota</taxon>
        <taxon>Bacilli</taxon>
        <taxon>Bacillales</taxon>
        <taxon>Bacillaceae</taxon>
        <taxon>Cerasibacillus</taxon>
    </lineage>
</organism>
<feature type="transmembrane region" description="Helical" evidence="1">
    <location>
        <begin position="223"/>
        <end position="245"/>
    </location>
</feature>
<keyword evidence="3" id="KW-1185">Reference proteome</keyword>
<dbReference type="Proteomes" id="UP000321491">
    <property type="component" value="Unassembled WGS sequence"/>
</dbReference>
<feature type="transmembrane region" description="Helical" evidence="1">
    <location>
        <begin position="51"/>
        <end position="69"/>
    </location>
</feature>
<proteinExistence type="predicted"/>
<keyword evidence="1" id="KW-0812">Transmembrane</keyword>
<dbReference type="EMBL" id="BJXW01000045">
    <property type="protein sequence ID" value="GEN32478.1"/>
    <property type="molecule type" value="Genomic_DNA"/>
</dbReference>
<protein>
    <submittedName>
        <fullName evidence="2">Uncharacterized protein</fullName>
    </submittedName>
</protein>
<gene>
    <name evidence="2" type="ORF">CQU01_27160</name>
</gene>
<feature type="transmembrane region" description="Helical" evidence="1">
    <location>
        <begin position="197"/>
        <end position="217"/>
    </location>
</feature>
<feature type="transmembrane region" description="Helical" evidence="1">
    <location>
        <begin position="81"/>
        <end position="102"/>
    </location>
</feature>
<name>A0A511V3I6_9BACI</name>
<keyword evidence="1" id="KW-1133">Transmembrane helix</keyword>
<keyword evidence="1" id="KW-0472">Membrane</keyword>
<dbReference type="AlphaFoldDB" id="A0A511V3I6"/>
<evidence type="ECO:0000256" key="1">
    <source>
        <dbReference type="SAM" id="Phobius"/>
    </source>
</evidence>
<reference evidence="2 3" key="1">
    <citation type="submission" date="2019-07" db="EMBL/GenBank/DDBJ databases">
        <title>Whole genome shotgun sequence of Cerasibacillus quisquiliarum NBRC 102429.</title>
        <authorList>
            <person name="Hosoyama A."/>
            <person name="Uohara A."/>
            <person name="Ohji S."/>
            <person name="Ichikawa N."/>
        </authorList>
    </citation>
    <scope>NUCLEOTIDE SEQUENCE [LARGE SCALE GENOMIC DNA]</scope>
    <source>
        <strain evidence="2 3">NBRC 102429</strain>
    </source>
</reference>